<dbReference type="Proteomes" id="UP000186303">
    <property type="component" value="Chromosome 7"/>
</dbReference>
<protein>
    <submittedName>
        <fullName evidence="2">Uncharacterized protein</fullName>
    </submittedName>
</protein>
<evidence type="ECO:0000313" key="3">
    <source>
        <dbReference type="Proteomes" id="UP000186303"/>
    </source>
</evidence>
<gene>
    <name evidence="2" type="ORF">MSYG_4165</name>
</gene>
<name>A0A1M8ABE8_MALS4</name>
<feature type="transmembrane region" description="Helical" evidence="1">
    <location>
        <begin position="218"/>
        <end position="238"/>
    </location>
</feature>
<accession>A0A1M8ABE8</accession>
<keyword evidence="1" id="KW-0812">Transmembrane</keyword>
<dbReference type="VEuPathDB" id="FungiDB:MSYG_4165"/>
<evidence type="ECO:0000256" key="1">
    <source>
        <dbReference type="SAM" id="Phobius"/>
    </source>
</evidence>
<evidence type="ECO:0000313" key="2">
    <source>
        <dbReference type="EMBL" id="SHO79815.1"/>
    </source>
</evidence>
<keyword evidence="3" id="KW-1185">Reference proteome</keyword>
<keyword evidence="1" id="KW-0472">Membrane</keyword>
<keyword evidence="1" id="KW-1133">Transmembrane helix</keyword>
<dbReference type="AlphaFoldDB" id="A0A1M8ABE8"/>
<reference evidence="3" key="1">
    <citation type="journal article" date="2017" name="Nucleic Acids Res.">
        <title>Proteogenomics produces comprehensive and highly accurate protein-coding gene annotation in a complete genome assembly of Malassezia sympodialis.</title>
        <authorList>
            <person name="Zhu Y."/>
            <person name="Engstroem P.G."/>
            <person name="Tellgren-Roth C."/>
            <person name="Baudo C.D."/>
            <person name="Kennell J.C."/>
            <person name="Sun S."/>
            <person name="Billmyre R.B."/>
            <person name="Schroeder M.S."/>
            <person name="Andersson A."/>
            <person name="Holm T."/>
            <person name="Sigurgeirsson B."/>
            <person name="Wu G."/>
            <person name="Sankaranarayanan S.R."/>
            <person name="Siddharthan R."/>
            <person name="Sanyal K."/>
            <person name="Lundeberg J."/>
            <person name="Nystedt B."/>
            <person name="Boekhout T."/>
            <person name="Dawson T.L. Jr."/>
            <person name="Heitman J."/>
            <person name="Scheynius A."/>
            <person name="Lehtioe J."/>
        </authorList>
    </citation>
    <scope>NUCLEOTIDE SEQUENCE [LARGE SCALE GENOMIC DNA]</scope>
    <source>
        <strain evidence="3">ATCC 42132</strain>
    </source>
</reference>
<sequence length="239" mass="26283">MALLNASSLLDDFKAPFMIGASRDFFSSCYQLGVSISNDSFHSPYNGWASNVTSLLPLFQKIPPSLKNGSLALICIDDDSVYSNFPSICPMSKHNLTQTTKDELKGYPYSPEQIISNFTHFNPIIPDNETIRLASPLNGISACGHEVYVNWLYAGDKSGHAMVVKSKGPTWGSDFANEILKIPNATEISHLSITCTTAEWARWMGQCDLHSSSYSTHVSILLTLLLVSMSMLFVNGLFV</sequence>
<proteinExistence type="predicted"/>
<dbReference type="EMBL" id="LT671827">
    <property type="protein sequence ID" value="SHO79815.1"/>
    <property type="molecule type" value="Genomic_DNA"/>
</dbReference>
<organism evidence="2 3">
    <name type="scientific">Malassezia sympodialis (strain ATCC 42132)</name>
    <name type="common">Atopic eczema-associated yeast</name>
    <dbReference type="NCBI Taxonomy" id="1230383"/>
    <lineage>
        <taxon>Eukaryota</taxon>
        <taxon>Fungi</taxon>
        <taxon>Dikarya</taxon>
        <taxon>Basidiomycota</taxon>
        <taxon>Ustilaginomycotina</taxon>
        <taxon>Malasseziomycetes</taxon>
        <taxon>Malasseziales</taxon>
        <taxon>Malasseziaceae</taxon>
        <taxon>Malassezia</taxon>
    </lineage>
</organism>